<gene>
    <name evidence="1" type="ORF">BpHYR1_037262</name>
</gene>
<sequence>MYYFLSIADSQNFINLCQFIKNPCVKAELILLNAKKVQSILQFVTFVSNGAEILNKIKKYYLKFFLSLNNFVFMACVRFLNNLCKVRSLVNSEINFLNLDNIFFLDPEQDS</sequence>
<dbReference type="AlphaFoldDB" id="A0A3M7PXK0"/>
<reference evidence="1 2" key="1">
    <citation type="journal article" date="2018" name="Sci. Rep.">
        <title>Genomic signatures of local adaptation to the degree of environmental predictability in rotifers.</title>
        <authorList>
            <person name="Franch-Gras L."/>
            <person name="Hahn C."/>
            <person name="Garcia-Roger E.M."/>
            <person name="Carmona M.J."/>
            <person name="Serra M."/>
            <person name="Gomez A."/>
        </authorList>
    </citation>
    <scope>NUCLEOTIDE SEQUENCE [LARGE SCALE GENOMIC DNA]</scope>
    <source>
        <strain evidence="1">HYR1</strain>
    </source>
</reference>
<dbReference type="Proteomes" id="UP000276133">
    <property type="component" value="Unassembled WGS sequence"/>
</dbReference>
<keyword evidence="2" id="KW-1185">Reference proteome</keyword>
<evidence type="ECO:0000313" key="2">
    <source>
        <dbReference type="Proteomes" id="UP000276133"/>
    </source>
</evidence>
<protein>
    <submittedName>
        <fullName evidence="1">Uncharacterized protein</fullName>
    </submittedName>
</protein>
<dbReference type="EMBL" id="REGN01008396">
    <property type="protein sequence ID" value="RNA03674.1"/>
    <property type="molecule type" value="Genomic_DNA"/>
</dbReference>
<evidence type="ECO:0000313" key="1">
    <source>
        <dbReference type="EMBL" id="RNA03674.1"/>
    </source>
</evidence>
<comment type="caution">
    <text evidence="1">The sequence shown here is derived from an EMBL/GenBank/DDBJ whole genome shotgun (WGS) entry which is preliminary data.</text>
</comment>
<proteinExistence type="predicted"/>
<organism evidence="1 2">
    <name type="scientific">Brachionus plicatilis</name>
    <name type="common">Marine rotifer</name>
    <name type="synonym">Brachionus muelleri</name>
    <dbReference type="NCBI Taxonomy" id="10195"/>
    <lineage>
        <taxon>Eukaryota</taxon>
        <taxon>Metazoa</taxon>
        <taxon>Spiralia</taxon>
        <taxon>Gnathifera</taxon>
        <taxon>Rotifera</taxon>
        <taxon>Eurotatoria</taxon>
        <taxon>Monogononta</taxon>
        <taxon>Pseudotrocha</taxon>
        <taxon>Ploima</taxon>
        <taxon>Brachionidae</taxon>
        <taxon>Brachionus</taxon>
    </lineage>
</organism>
<accession>A0A3M7PXK0</accession>
<name>A0A3M7PXK0_BRAPC</name>